<name>A0AAU9LZ71_9ASTR</name>
<protein>
    <submittedName>
        <fullName evidence="1">Uncharacterized protein</fullName>
    </submittedName>
</protein>
<evidence type="ECO:0000313" key="1">
    <source>
        <dbReference type="EMBL" id="CAH1419712.1"/>
    </source>
</evidence>
<dbReference type="EMBL" id="CAKMRJ010000496">
    <property type="protein sequence ID" value="CAH1419712.1"/>
    <property type="molecule type" value="Genomic_DNA"/>
</dbReference>
<gene>
    <name evidence="1" type="ORF">LVIROSA_LOCUS7223</name>
</gene>
<evidence type="ECO:0000313" key="2">
    <source>
        <dbReference type="Proteomes" id="UP001157418"/>
    </source>
</evidence>
<reference evidence="1 2" key="1">
    <citation type="submission" date="2022-01" db="EMBL/GenBank/DDBJ databases">
        <authorList>
            <person name="Xiong W."/>
            <person name="Schranz E."/>
        </authorList>
    </citation>
    <scope>NUCLEOTIDE SEQUENCE [LARGE SCALE GENOMIC DNA]</scope>
</reference>
<organism evidence="1 2">
    <name type="scientific">Lactuca virosa</name>
    <dbReference type="NCBI Taxonomy" id="75947"/>
    <lineage>
        <taxon>Eukaryota</taxon>
        <taxon>Viridiplantae</taxon>
        <taxon>Streptophyta</taxon>
        <taxon>Embryophyta</taxon>
        <taxon>Tracheophyta</taxon>
        <taxon>Spermatophyta</taxon>
        <taxon>Magnoliopsida</taxon>
        <taxon>eudicotyledons</taxon>
        <taxon>Gunneridae</taxon>
        <taxon>Pentapetalae</taxon>
        <taxon>asterids</taxon>
        <taxon>campanulids</taxon>
        <taxon>Asterales</taxon>
        <taxon>Asteraceae</taxon>
        <taxon>Cichorioideae</taxon>
        <taxon>Cichorieae</taxon>
        <taxon>Lactucinae</taxon>
        <taxon>Lactuca</taxon>
    </lineage>
</organism>
<dbReference type="Proteomes" id="UP001157418">
    <property type="component" value="Unassembled WGS sequence"/>
</dbReference>
<proteinExistence type="predicted"/>
<comment type="caution">
    <text evidence="1">The sequence shown here is derived from an EMBL/GenBank/DDBJ whole genome shotgun (WGS) entry which is preliminary data.</text>
</comment>
<dbReference type="AlphaFoldDB" id="A0AAU9LZ71"/>
<sequence length="185" mass="21326">MSVSFSSPTLSTAIDFIVFLNSYSLYFFSLPEIRCSYDDFLDFALIFLDSIRALISNKPPLQVDRFHHLYRRPLHSPLRRSLLLGFQPYPSPATPSPPKPPPVSLPPPYRIHRLPIRHLLLLRVYHQGLGATTKGLRRDCISHYRHLHKIYHKIDPKLPRTGILNDSYGWHLLPKPKNASGMAPR</sequence>
<accession>A0AAU9LZ71</accession>
<keyword evidence="2" id="KW-1185">Reference proteome</keyword>